<dbReference type="SUPFAM" id="SSF52540">
    <property type="entry name" value="P-loop containing nucleoside triphosphate hydrolases"/>
    <property type="match status" value="2"/>
</dbReference>
<dbReference type="InterPro" id="IPR014001">
    <property type="entry name" value="Helicase_ATP-bd"/>
</dbReference>
<sequence>MGTMADYTRADLDALLREADDVLHRATEASRRIDAPRLTPDTRGAVALGETCHLLPPGAVTWPAGFYSSVELDRLPNSWGRIRQYLAAAAVLTSLRSQAEGAAPGLLGRLFGGARLAQARAAATDLQARLHDYSFRALDLDIRTYLDIAGQADQLQSRGVHLHPGSHGTPEHLLAAARERLGKALGAPGRTLHQHDATRQADVLSRARALAADPHSEPALRQQAERLLTALTNERAEILLRQLPVDALRTATNERLRFAGLEDVGVFTVADILATPTGRLTQVQGIGATTARRLRAAAETLRQEAVGTHTTGIGDTPTQAATGLVRLLAQFDQINVLDEIQRARRRRILAYAEKIPATGGLWDVLADPGSPEWREFSDDIDWAHVNPDILAPARPVSLSGDTWADYLSRPAHYQALLATLLDLEVEGGDDLDADVLERIRALRLDRTHLTDLHLRGYQSFGARFTLVQQKVILGDDMGLGKTVQALAAAAHLYAEGRRHTLVVCPASVMTNWERESRRFTDLPVYRAHGTDRVDAVRAWEETGGICLLTYDGARTTQLRHPDFVVVDEAHMIKNPSTGRTKAVRRFIDAASHALLLSGTPLENRVQEFATLVGFVAPDLLTTGMSTMQAADFRRHIAPAYLRRNQADVLDELPERLEQTDWIDLTPADHRHYAEAVRAGNFMAMRRAAMTTPNAVPAKLERIREIVEEAAEADRRVLIFTYFLDVLDRLEEELGDRVVGRLSGQVSPAARQELIDDLAAAPAGSALIAQITAGGTGLNIQAASVVILVEPQVKPSIEAQAIARAHRMGQTSTVLVHRLIGDDTVDERMVEMLAGKTQLFDAYARPSESAQVDDAVDVTEGQLAEAIIRAERERLGFSGPDEEKHPELTV</sequence>
<keyword evidence="4" id="KW-0347">Helicase</keyword>
<keyword evidence="4" id="KW-0067">ATP-binding</keyword>
<keyword evidence="1" id="KW-0378">Hydrolase</keyword>
<dbReference type="CDD" id="cd18793">
    <property type="entry name" value="SF2_C_SNF"/>
    <property type="match status" value="1"/>
</dbReference>
<dbReference type="PROSITE" id="PS51194">
    <property type="entry name" value="HELICASE_CTER"/>
    <property type="match status" value="1"/>
</dbReference>
<dbReference type="Gene3D" id="3.40.50.300">
    <property type="entry name" value="P-loop containing nucleotide triphosphate hydrolases"/>
    <property type="match status" value="1"/>
</dbReference>
<gene>
    <name evidence="4" type="ORF">GX859_08885</name>
</gene>
<dbReference type="EMBL" id="JAAZHI010000177">
    <property type="protein sequence ID" value="NLA56395.1"/>
    <property type="molecule type" value="Genomic_DNA"/>
</dbReference>
<evidence type="ECO:0000313" key="5">
    <source>
        <dbReference type="Proteomes" id="UP000557899"/>
    </source>
</evidence>
<dbReference type="PROSITE" id="PS51192">
    <property type="entry name" value="HELICASE_ATP_BIND_1"/>
    <property type="match status" value="1"/>
</dbReference>
<keyword evidence="4" id="KW-0547">Nucleotide-binding</keyword>
<dbReference type="InterPro" id="IPR049730">
    <property type="entry name" value="SNF2/RAD54-like_C"/>
</dbReference>
<protein>
    <submittedName>
        <fullName evidence="4">ATP-dependent helicase</fullName>
    </submittedName>
</protein>
<evidence type="ECO:0000259" key="3">
    <source>
        <dbReference type="PROSITE" id="PS51194"/>
    </source>
</evidence>
<dbReference type="GO" id="GO:0016787">
    <property type="term" value="F:hydrolase activity"/>
    <property type="evidence" value="ECO:0007669"/>
    <property type="project" value="UniProtKB-KW"/>
</dbReference>
<reference evidence="4 5" key="1">
    <citation type="journal article" date="2020" name="Biotechnol. Biofuels">
        <title>New insights from the biogas microbiome by comprehensive genome-resolved metagenomics of nearly 1600 species originating from multiple anaerobic digesters.</title>
        <authorList>
            <person name="Campanaro S."/>
            <person name="Treu L."/>
            <person name="Rodriguez-R L.M."/>
            <person name="Kovalovszki A."/>
            <person name="Ziels R.M."/>
            <person name="Maus I."/>
            <person name="Zhu X."/>
            <person name="Kougias P.G."/>
            <person name="Basile A."/>
            <person name="Luo G."/>
            <person name="Schluter A."/>
            <person name="Konstantinidis K.T."/>
            <person name="Angelidaki I."/>
        </authorList>
    </citation>
    <scope>NUCLEOTIDE SEQUENCE [LARGE SCALE GENOMIC DNA]</scope>
    <source>
        <strain evidence="4">AS15tlH2ME_198</strain>
    </source>
</reference>
<dbReference type="Pfam" id="PF00176">
    <property type="entry name" value="SNF2-rel_dom"/>
    <property type="match status" value="1"/>
</dbReference>
<dbReference type="Gene3D" id="3.40.50.10810">
    <property type="entry name" value="Tandem AAA-ATPase domain"/>
    <property type="match status" value="1"/>
</dbReference>
<dbReference type="SMART" id="SM00490">
    <property type="entry name" value="HELICc"/>
    <property type="match status" value="1"/>
</dbReference>
<feature type="domain" description="Helicase C-terminal" evidence="3">
    <location>
        <begin position="701"/>
        <end position="847"/>
    </location>
</feature>
<dbReference type="GO" id="GO:0005524">
    <property type="term" value="F:ATP binding"/>
    <property type="evidence" value="ECO:0007669"/>
    <property type="project" value="InterPro"/>
</dbReference>
<evidence type="ECO:0000256" key="1">
    <source>
        <dbReference type="ARBA" id="ARBA00022801"/>
    </source>
</evidence>
<dbReference type="CDD" id="cd17919">
    <property type="entry name" value="DEXHc_Snf"/>
    <property type="match status" value="1"/>
</dbReference>
<comment type="caution">
    <text evidence="4">The sequence shown here is derived from an EMBL/GenBank/DDBJ whole genome shotgun (WGS) entry which is preliminary data.</text>
</comment>
<dbReference type="Gene3D" id="1.10.150.20">
    <property type="entry name" value="5' to 3' exonuclease, C-terminal subdomain"/>
    <property type="match status" value="1"/>
</dbReference>
<dbReference type="Proteomes" id="UP000557899">
    <property type="component" value="Unassembled WGS sequence"/>
</dbReference>
<dbReference type="PANTHER" id="PTHR10799">
    <property type="entry name" value="SNF2/RAD54 HELICASE FAMILY"/>
    <property type="match status" value="1"/>
</dbReference>
<accession>A0A7X6PNV3</accession>
<evidence type="ECO:0000259" key="2">
    <source>
        <dbReference type="PROSITE" id="PS51192"/>
    </source>
</evidence>
<dbReference type="Pfam" id="PF00271">
    <property type="entry name" value="Helicase_C"/>
    <property type="match status" value="1"/>
</dbReference>
<evidence type="ECO:0000313" key="4">
    <source>
        <dbReference type="EMBL" id="NLA56395.1"/>
    </source>
</evidence>
<dbReference type="SMART" id="SM00487">
    <property type="entry name" value="DEXDc"/>
    <property type="match status" value="1"/>
</dbReference>
<feature type="domain" description="Helicase ATP-binding" evidence="2">
    <location>
        <begin position="462"/>
        <end position="618"/>
    </location>
</feature>
<dbReference type="InterPro" id="IPR038718">
    <property type="entry name" value="SNF2-like_sf"/>
</dbReference>
<organism evidence="4 5">
    <name type="scientific">Corynebacterium humireducens</name>
    <dbReference type="NCBI Taxonomy" id="1223514"/>
    <lineage>
        <taxon>Bacteria</taxon>
        <taxon>Bacillati</taxon>
        <taxon>Actinomycetota</taxon>
        <taxon>Actinomycetes</taxon>
        <taxon>Mycobacteriales</taxon>
        <taxon>Corynebacteriaceae</taxon>
        <taxon>Corynebacterium</taxon>
    </lineage>
</organism>
<dbReference type="InterPro" id="IPR000330">
    <property type="entry name" value="SNF2_N"/>
</dbReference>
<dbReference type="InterPro" id="IPR001650">
    <property type="entry name" value="Helicase_C-like"/>
</dbReference>
<proteinExistence type="predicted"/>
<name>A0A7X6PNV3_9CORY</name>
<dbReference type="InterPro" id="IPR027417">
    <property type="entry name" value="P-loop_NTPase"/>
</dbReference>
<dbReference type="AlphaFoldDB" id="A0A7X6PNV3"/>
<dbReference type="GO" id="GO:0004386">
    <property type="term" value="F:helicase activity"/>
    <property type="evidence" value="ECO:0007669"/>
    <property type="project" value="UniProtKB-KW"/>
</dbReference>